<accession>A0A511YGB5</accession>
<evidence type="ECO:0000313" key="1">
    <source>
        <dbReference type="EMBL" id="GEN74247.1"/>
    </source>
</evidence>
<gene>
    <name evidence="1" type="ORF">CLA01_43190</name>
</gene>
<sequence length="56" mass="6877">MQTPDHNPDILFDEDLYTIEWSDIEHAEMDYENYLNDIESFFREDFENAIPEENIY</sequence>
<dbReference type="EMBL" id="BJYI01000036">
    <property type="protein sequence ID" value="GEN74247.1"/>
    <property type="molecule type" value="Genomic_DNA"/>
</dbReference>
<dbReference type="Proteomes" id="UP000321150">
    <property type="component" value="Unassembled WGS sequence"/>
</dbReference>
<evidence type="ECO:0000313" key="2">
    <source>
        <dbReference type="Proteomes" id="UP000321150"/>
    </source>
</evidence>
<name>A0A511YGB5_9FLAO</name>
<comment type="caution">
    <text evidence="1">The sequence shown here is derived from an EMBL/GenBank/DDBJ whole genome shotgun (WGS) entry which is preliminary data.</text>
</comment>
<dbReference type="AlphaFoldDB" id="A0A511YGB5"/>
<proteinExistence type="predicted"/>
<organism evidence="1 2">
    <name type="scientific">Chryseobacterium lathyri</name>
    <dbReference type="NCBI Taxonomy" id="395933"/>
    <lineage>
        <taxon>Bacteria</taxon>
        <taxon>Pseudomonadati</taxon>
        <taxon>Bacteroidota</taxon>
        <taxon>Flavobacteriia</taxon>
        <taxon>Flavobacteriales</taxon>
        <taxon>Weeksellaceae</taxon>
        <taxon>Chryseobacterium group</taxon>
        <taxon>Chryseobacterium</taxon>
    </lineage>
</organism>
<reference evidence="1 2" key="1">
    <citation type="submission" date="2019-07" db="EMBL/GenBank/DDBJ databases">
        <title>Whole genome shotgun sequence of Chryseobacterium lathyri NBRC 105250.</title>
        <authorList>
            <person name="Hosoyama A."/>
            <person name="Uohara A."/>
            <person name="Ohji S."/>
            <person name="Ichikawa N."/>
        </authorList>
    </citation>
    <scope>NUCLEOTIDE SEQUENCE [LARGE SCALE GENOMIC DNA]</scope>
    <source>
        <strain evidence="1 2">NBRC 105250</strain>
    </source>
</reference>
<dbReference type="RefSeq" id="WP_157963426.1">
    <property type="nucleotide sequence ID" value="NZ_BJYI01000036.1"/>
</dbReference>
<protein>
    <submittedName>
        <fullName evidence="1">Uncharacterized protein</fullName>
    </submittedName>
</protein>